<organism evidence="10 11">
    <name type="scientific">Ceraceosorus bombacis</name>
    <dbReference type="NCBI Taxonomy" id="401625"/>
    <lineage>
        <taxon>Eukaryota</taxon>
        <taxon>Fungi</taxon>
        <taxon>Dikarya</taxon>
        <taxon>Basidiomycota</taxon>
        <taxon>Ustilaginomycotina</taxon>
        <taxon>Exobasidiomycetes</taxon>
        <taxon>Ceraceosorales</taxon>
        <taxon>Ceraceosoraceae</taxon>
        <taxon>Ceraceosorus</taxon>
    </lineage>
</organism>
<comment type="similarity">
    <text evidence="1">Belongs to the WD repeat CDC20/Fizzy family.</text>
</comment>
<feature type="compositionally biased region" description="Polar residues" evidence="8">
    <location>
        <begin position="122"/>
        <end position="132"/>
    </location>
</feature>
<dbReference type="GO" id="GO:0010997">
    <property type="term" value="F:anaphase-promoting complex binding"/>
    <property type="evidence" value="ECO:0007669"/>
    <property type="project" value="InterPro"/>
</dbReference>
<dbReference type="Proteomes" id="UP000054845">
    <property type="component" value="Unassembled WGS sequence"/>
</dbReference>
<dbReference type="InterPro" id="IPR036322">
    <property type="entry name" value="WD40_repeat_dom_sf"/>
</dbReference>
<dbReference type="PROSITE" id="PS50294">
    <property type="entry name" value="WD_REPEATS_REGION"/>
    <property type="match status" value="1"/>
</dbReference>
<dbReference type="PROSITE" id="PS50082">
    <property type="entry name" value="WD_REPEATS_2"/>
    <property type="match status" value="2"/>
</dbReference>
<dbReference type="SUPFAM" id="SSF50978">
    <property type="entry name" value="WD40 repeat-like"/>
    <property type="match status" value="1"/>
</dbReference>
<evidence type="ECO:0000256" key="8">
    <source>
        <dbReference type="SAM" id="MobiDB-lite"/>
    </source>
</evidence>
<keyword evidence="3" id="KW-0132">Cell division</keyword>
<feature type="compositionally biased region" description="Low complexity" evidence="8">
    <location>
        <begin position="1"/>
        <end position="22"/>
    </location>
</feature>
<dbReference type="GO" id="GO:1905786">
    <property type="term" value="P:positive regulation of anaphase-promoting complex-dependent catabolic process"/>
    <property type="evidence" value="ECO:0007669"/>
    <property type="project" value="TreeGrafter"/>
</dbReference>
<evidence type="ECO:0000256" key="7">
    <source>
        <dbReference type="PROSITE-ProRule" id="PRU00221"/>
    </source>
</evidence>
<reference evidence="11" key="1">
    <citation type="submission" date="2014-09" db="EMBL/GenBank/DDBJ databases">
        <authorList>
            <person name="Sharma Rahul"/>
            <person name="Thines Marco"/>
        </authorList>
    </citation>
    <scope>NUCLEOTIDE SEQUENCE [LARGE SCALE GENOMIC DNA]</scope>
</reference>
<keyword evidence="2 7" id="KW-0853">WD repeat</keyword>
<dbReference type="Gene3D" id="2.130.10.10">
    <property type="entry name" value="YVTN repeat-like/Quinoprotein amine dehydrogenase"/>
    <property type="match status" value="1"/>
</dbReference>
<evidence type="ECO:0000256" key="3">
    <source>
        <dbReference type="ARBA" id="ARBA00022618"/>
    </source>
</evidence>
<feature type="compositionally biased region" description="Basic and acidic residues" evidence="8">
    <location>
        <begin position="110"/>
        <end position="121"/>
    </location>
</feature>
<evidence type="ECO:0000256" key="4">
    <source>
        <dbReference type="ARBA" id="ARBA00022737"/>
    </source>
</evidence>
<keyword evidence="5" id="KW-0498">Mitosis</keyword>
<dbReference type="STRING" id="401625.A0A0P1BI78"/>
<dbReference type="Pfam" id="PF24807">
    <property type="entry name" value="WD40_CDC20-Fz"/>
    <property type="match status" value="1"/>
</dbReference>
<dbReference type="OrthoDB" id="10263272at2759"/>
<evidence type="ECO:0000313" key="11">
    <source>
        <dbReference type="Proteomes" id="UP000054845"/>
    </source>
</evidence>
<dbReference type="InterPro" id="IPR056150">
    <property type="entry name" value="WD40_CDC20-Fz"/>
</dbReference>
<dbReference type="AlphaFoldDB" id="A0A0P1BI78"/>
<evidence type="ECO:0000256" key="5">
    <source>
        <dbReference type="ARBA" id="ARBA00022776"/>
    </source>
</evidence>
<evidence type="ECO:0000256" key="1">
    <source>
        <dbReference type="ARBA" id="ARBA00006445"/>
    </source>
</evidence>
<feature type="compositionally biased region" description="Low complexity" evidence="8">
    <location>
        <begin position="51"/>
        <end position="73"/>
    </location>
</feature>
<evidence type="ECO:0000313" key="10">
    <source>
        <dbReference type="EMBL" id="CEH15723.1"/>
    </source>
</evidence>
<name>A0A0P1BI78_9BASI</name>
<dbReference type="GO" id="GO:1990757">
    <property type="term" value="F:ubiquitin ligase activator activity"/>
    <property type="evidence" value="ECO:0007669"/>
    <property type="project" value="TreeGrafter"/>
</dbReference>
<sequence>MISGPSTPSRSRPAGSSGGAPTYESPLNSISNRINKTHISNHPKAASYPGKAKSNASKAKSNASAAAAAAAAADRLPAAPHHSVFDVQKDWEPESNKGNTGKKSQFSSSRGDRYIPNRDLSRSMTSAESLLDNTGGEALQSSCSSSTGPQQNAASIAKANQLPTDVAGSESASLEAASGLTGNGQRILSFSAVAPPSLSAPDTHARYAATKPKALPTSLTAGGKRKIAHTPIKTLDAAGADDDFYGNTLHWSARNMLAITLSSVVYVWNADTGDATSLFSLDEQNERVGGGADARVRSLRWDAEGNHLAVGTDSGHVQIWDVNGQQRLRTLKPHAEGGADNTDMLASAWACDGTLSTGYSSGLLRDHDVRMRESLIRDLDNAHSGAVCGLAWRGDGALLASGGNDNVVQVWDRRMDAPKMRKTNHNAAVKALAWCPWNDSLLATGGGLADRAIHMWNTSSGSRLHSIQTQHQLIGLHWSLAYREICSVGGDVNTVTGYERRGAISVWAHPSLANITTIESPHESKAVRHSTLSPDGQTLATIGDDDNLKLWTMFETSEEVAKDALKRNGQSALGGAAHERTAPFATQARSRGLR</sequence>
<proteinExistence type="inferred from homology"/>
<feature type="compositionally biased region" description="Polar residues" evidence="8">
    <location>
        <begin position="96"/>
        <end position="109"/>
    </location>
</feature>
<keyword evidence="4" id="KW-0677">Repeat</keyword>
<dbReference type="EMBL" id="CCYA01000272">
    <property type="protein sequence ID" value="CEH15723.1"/>
    <property type="molecule type" value="Genomic_DNA"/>
</dbReference>
<feature type="domain" description="CDC20/Fizzy WD40" evidence="9">
    <location>
        <begin position="235"/>
        <end position="551"/>
    </location>
</feature>
<feature type="compositionally biased region" description="Basic and acidic residues" evidence="8">
    <location>
        <begin position="83"/>
        <end position="95"/>
    </location>
</feature>
<dbReference type="PANTHER" id="PTHR19918">
    <property type="entry name" value="CELL DIVISION CYCLE 20 CDC20 FIZZY -RELATED"/>
    <property type="match status" value="1"/>
</dbReference>
<keyword evidence="11" id="KW-1185">Reference proteome</keyword>
<dbReference type="InterPro" id="IPR033010">
    <property type="entry name" value="Cdc20/Fizzy"/>
</dbReference>
<feature type="compositionally biased region" description="Polar residues" evidence="8">
    <location>
        <begin position="25"/>
        <end position="34"/>
    </location>
</feature>
<dbReference type="InterPro" id="IPR015943">
    <property type="entry name" value="WD40/YVTN_repeat-like_dom_sf"/>
</dbReference>
<evidence type="ECO:0000256" key="6">
    <source>
        <dbReference type="ARBA" id="ARBA00023306"/>
    </source>
</evidence>
<feature type="repeat" description="WD" evidence="7">
    <location>
        <begin position="289"/>
        <end position="330"/>
    </location>
</feature>
<dbReference type="GO" id="GO:0051301">
    <property type="term" value="P:cell division"/>
    <property type="evidence" value="ECO:0007669"/>
    <property type="project" value="UniProtKB-KW"/>
</dbReference>
<feature type="region of interest" description="Disordered" evidence="8">
    <location>
        <begin position="1"/>
        <end position="155"/>
    </location>
</feature>
<feature type="region of interest" description="Disordered" evidence="8">
    <location>
        <begin position="571"/>
        <end position="594"/>
    </location>
</feature>
<dbReference type="PANTHER" id="PTHR19918:SF8">
    <property type="entry name" value="FI02843P"/>
    <property type="match status" value="1"/>
</dbReference>
<dbReference type="GO" id="GO:0005680">
    <property type="term" value="C:anaphase-promoting complex"/>
    <property type="evidence" value="ECO:0007669"/>
    <property type="project" value="TreeGrafter"/>
</dbReference>
<dbReference type="InterPro" id="IPR001680">
    <property type="entry name" value="WD40_rpt"/>
</dbReference>
<accession>A0A0P1BI78</accession>
<evidence type="ECO:0000259" key="9">
    <source>
        <dbReference type="Pfam" id="PF24807"/>
    </source>
</evidence>
<keyword evidence="6" id="KW-0131">Cell cycle</keyword>
<feature type="compositionally biased region" description="Polar residues" evidence="8">
    <location>
        <begin position="139"/>
        <end position="154"/>
    </location>
</feature>
<evidence type="ECO:0000256" key="2">
    <source>
        <dbReference type="ARBA" id="ARBA00022574"/>
    </source>
</evidence>
<dbReference type="GO" id="GO:0031145">
    <property type="term" value="P:anaphase-promoting complex-dependent catabolic process"/>
    <property type="evidence" value="ECO:0007669"/>
    <property type="project" value="TreeGrafter"/>
</dbReference>
<dbReference type="SMART" id="SM00320">
    <property type="entry name" value="WD40"/>
    <property type="match status" value="4"/>
</dbReference>
<feature type="repeat" description="WD" evidence="7">
    <location>
        <begin position="380"/>
        <end position="412"/>
    </location>
</feature>
<protein>
    <submittedName>
        <fullName evidence="10">Anaphase promoting complex, Cdc20, Cdh1, and Ama1 subunits</fullName>
    </submittedName>
</protein>